<keyword evidence="3" id="KW-1185">Reference proteome</keyword>
<organism evidence="2 3">
    <name type="scientific">Paramarasmius palmivorus</name>
    <dbReference type="NCBI Taxonomy" id="297713"/>
    <lineage>
        <taxon>Eukaryota</taxon>
        <taxon>Fungi</taxon>
        <taxon>Dikarya</taxon>
        <taxon>Basidiomycota</taxon>
        <taxon>Agaricomycotina</taxon>
        <taxon>Agaricomycetes</taxon>
        <taxon>Agaricomycetidae</taxon>
        <taxon>Agaricales</taxon>
        <taxon>Marasmiineae</taxon>
        <taxon>Marasmiaceae</taxon>
        <taxon>Paramarasmius</taxon>
    </lineage>
</organism>
<feature type="transmembrane region" description="Helical" evidence="1">
    <location>
        <begin position="244"/>
        <end position="261"/>
    </location>
</feature>
<feature type="transmembrane region" description="Helical" evidence="1">
    <location>
        <begin position="120"/>
        <end position="139"/>
    </location>
</feature>
<feature type="transmembrane region" description="Helical" evidence="1">
    <location>
        <begin position="192"/>
        <end position="209"/>
    </location>
</feature>
<comment type="caution">
    <text evidence="2">The sequence shown here is derived from an EMBL/GenBank/DDBJ whole genome shotgun (WGS) entry which is preliminary data.</text>
</comment>
<evidence type="ECO:0000313" key="2">
    <source>
        <dbReference type="EMBL" id="KAK7049942.1"/>
    </source>
</evidence>
<dbReference type="EMBL" id="JAYKXP010000015">
    <property type="protein sequence ID" value="KAK7049942.1"/>
    <property type="molecule type" value="Genomic_DNA"/>
</dbReference>
<keyword evidence="1" id="KW-0812">Transmembrane</keyword>
<dbReference type="Proteomes" id="UP001383192">
    <property type="component" value="Unassembled WGS sequence"/>
</dbReference>
<feature type="transmembrane region" description="Helical" evidence="1">
    <location>
        <begin position="151"/>
        <end position="180"/>
    </location>
</feature>
<sequence length="356" mass="39860">MSDALHVLNINLDASELVAFGTFASYFLIIISLFAVILTSLPWSKLNRSPACYLFLLLTIGSFIHTWYYMLKYIAASFSEYEAKSVILPGTLLKRMTAWLQNTYLFEEAWWAASTGKPNWWWSEQICVYTAGAWTVFLFEQGQRYKIRHLWAYMVLGQSVAITVSSNLFYLALLLAGWQFGPTKRAHDAPPVLWVSVLLSMITVANSPYTDAKSFLPNLLIMHVLLIIPLFFTERHGHYAGQLSMPYSTLYIILYVVSFVLRIKTSLAGIRSVSEAGSIWENFVPFVQSVLAVLHSHPAQASIGWDVIWTSLSFVIWTCLNEPNIIAPIGTVIASAGVVAPWISAGAEVEVAGKLE</sequence>
<keyword evidence="1" id="KW-0472">Membrane</keyword>
<reference evidence="2 3" key="1">
    <citation type="submission" date="2024-01" db="EMBL/GenBank/DDBJ databases">
        <title>A draft genome for a cacao thread blight-causing isolate of Paramarasmius palmivorus.</title>
        <authorList>
            <person name="Baruah I.K."/>
            <person name="Bukari Y."/>
            <person name="Amoako-Attah I."/>
            <person name="Meinhardt L.W."/>
            <person name="Bailey B.A."/>
            <person name="Cohen S.P."/>
        </authorList>
    </citation>
    <scope>NUCLEOTIDE SEQUENCE [LARGE SCALE GENOMIC DNA]</scope>
    <source>
        <strain evidence="2 3">GH-12</strain>
    </source>
</reference>
<evidence type="ECO:0000256" key="1">
    <source>
        <dbReference type="SAM" id="Phobius"/>
    </source>
</evidence>
<name>A0AAW0DDG6_9AGAR</name>
<feature type="transmembrane region" description="Helical" evidence="1">
    <location>
        <begin position="216"/>
        <end position="232"/>
    </location>
</feature>
<proteinExistence type="predicted"/>
<feature type="transmembrane region" description="Helical" evidence="1">
    <location>
        <begin position="17"/>
        <end position="39"/>
    </location>
</feature>
<keyword evidence="1" id="KW-1133">Transmembrane helix</keyword>
<feature type="transmembrane region" description="Helical" evidence="1">
    <location>
        <begin position="51"/>
        <end position="70"/>
    </location>
</feature>
<protein>
    <submittedName>
        <fullName evidence="2">Uncharacterized protein</fullName>
    </submittedName>
</protein>
<evidence type="ECO:0000313" key="3">
    <source>
        <dbReference type="Proteomes" id="UP001383192"/>
    </source>
</evidence>
<accession>A0AAW0DDG6</accession>
<dbReference type="AlphaFoldDB" id="A0AAW0DDG6"/>
<gene>
    <name evidence="2" type="ORF">VNI00_005372</name>
</gene>